<evidence type="ECO:0000313" key="2">
    <source>
        <dbReference type="Proteomes" id="UP000059680"/>
    </source>
</evidence>
<gene>
    <name evidence="1" type="ordered locus">Os06g0527201</name>
    <name evidence="1" type="ORF">OSNPB_060527201</name>
</gene>
<keyword evidence="2" id="KW-1185">Reference proteome</keyword>
<name>A0A0P0WXF4_ORYSJ</name>
<dbReference type="PaxDb" id="39947-A0A0P0WXF4"/>
<dbReference type="OMA" id="PCTKNSL"/>
<proteinExistence type="predicted"/>
<evidence type="ECO:0000313" key="1">
    <source>
        <dbReference type="EMBL" id="BAS98044.1"/>
    </source>
</evidence>
<dbReference type="Gramene" id="Os06t0527201-01">
    <property type="protein sequence ID" value="Os06t0527201-01"/>
    <property type="gene ID" value="Os06g0527201"/>
</dbReference>
<dbReference type="EMBL" id="AP014962">
    <property type="protein sequence ID" value="BAS98044.1"/>
    <property type="molecule type" value="Genomic_DNA"/>
</dbReference>
<dbReference type="eggNOG" id="ENOG502R3GT">
    <property type="taxonomic scope" value="Eukaryota"/>
</dbReference>
<reference evidence="1 2" key="2">
    <citation type="journal article" date="2013" name="Plant Cell Physiol.">
        <title>Rice Annotation Project Database (RAP-DB): an integrative and interactive database for rice genomics.</title>
        <authorList>
            <person name="Sakai H."/>
            <person name="Lee S.S."/>
            <person name="Tanaka T."/>
            <person name="Numa H."/>
            <person name="Kim J."/>
            <person name="Kawahara Y."/>
            <person name="Wakimoto H."/>
            <person name="Yang C.C."/>
            <person name="Iwamoto M."/>
            <person name="Abe T."/>
            <person name="Yamada Y."/>
            <person name="Muto A."/>
            <person name="Inokuchi H."/>
            <person name="Ikemura T."/>
            <person name="Matsumoto T."/>
            <person name="Sasaki T."/>
            <person name="Itoh T."/>
        </authorList>
    </citation>
    <scope>NUCLEOTIDE SEQUENCE [LARGE SCALE GENOMIC DNA]</scope>
    <source>
        <strain evidence="2">cv. Nipponbare</strain>
    </source>
</reference>
<dbReference type="AlphaFoldDB" id="A0A0P0WXF4"/>
<organism evidence="1 2">
    <name type="scientific">Oryza sativa subsp. japonica</name>
    <name type="common">Rice</name>
    <dbReference type="NCBI Taxonomy" id="39947"/>
    <lineage>
        <taxon>Eukaryota</taxon>
        <taxon>Viridiplantae</taxon>
        <taxon>Streptophyta</taxon>
        <taxon>Embryophyta</taxon>
        <taxon>Tracheophyta</taxon>
        <taxon>Spermatophyta</taxon>
        <taxon>Magnoliopsida</taxon>
        <taxon>Liliopsida</taxon>
        <taxon>Poales</taxon>
        <taxon>Poaceae</taxon>
        <taxon>BOP clade</taxon>
        <taxon>Oryzoideae</taxon>
        <taxon>Oryzeae</taxon>
        <taxon>Oryzinae</taxon>
        <taxon>Oryza</taxon>
        <taxon>Oryza sativa</taxon>
    </lineage>
</organism>
<reference evidence="2" key="1">
    <citation type="journal article" date="2005" name="Nature">
        <title>The map-based sequence of the rice genome.</title>
        <authorList>
            <consortium name="International rice genome sequencing project (IRGSP)"/>
            <person name="Matsumoto T."/>
            <person name="Wu J."/>
            <person name="Kanamori H."/>
            <person name="Katayose Y."/>
            <person name="Fujisawa M."/>
            <person name="Namiki N."/>
            <person name="Mizuno H."/>
            <person name="Yamamoto K."/>
            <person name="Antonio B.A."/>
            <person name="Baba T."/>
            <person name="Sakata K."/>
            <person name="Nagamura Y."/>
            <person name="Aoki H."/>
            <person name="Arikawa K."/>
            <person name="Arita K."/>
            <person name="Bito T."/>
            <person name="Chiden Y."/>
            <person name="Fujitsuka N."/>
            <person name="Fukunaka R."/>
            <person name="Hamada M."/>
            <person name="Harada C."/>
            <person name="Hayashi A."/>
            <person name="Hijishita S."/>
            <person name="Honda M."/>
            <person name="Hosokawa S."/>
            <person name="Ichikawa Y."/>
            <person name="Idonuma A."/>
            <person name="Iijima M."/>
            <person name="Ikeda M."/>
            <person name="Ikeno M."/>
            <person name="Ito K."/>
            <person name="Ito S."/>
            <person name="Ito T."/>
            <person name="Ito Y."/>
            <person name="Ito Y."/>
            <person name="Iwabuchi A."/>
            <person name="Kamiya K."/>
            <person name="Karasawa W."/>
            <person name="Kurita K."/>
            <person name="Katagiri S."/>
            <person name="Kikuta A."/>
            <person name="Kobayashi H."/>
            <person name="Kobayashi N."/>
            <person name="Machita K."/>
            <person name="Maehara T."/>
            <person name="Masukawa M."/>
            <person name="Mizubayashi T."/>
            <person name="Mukai Y."/>
            <person name="Nagasaki H."/>
            <person name="Nagata Y."/>
            <person name="Naito S."/>
            <person name="Nakashima M."/>
            <person name="Nakama Y."/>
            <person name="Nakamichi Y."/>
            <person name="Nakamura M."/>
            <person name="Meguro A."/>
            <person name="Negishi M."/>
            <person name="Ohta I."/>
            <person name="Ohta T."/>
            <person name="Okamoto M."/>
            <person name="Ono N."/>
            <person name="Saji S."/>
            <person name="Sakaguchi M."/>
            <person name="Sakai K."/>
            <person name="Shibata M."/>
            <person name="Shimokawa T."/>
            <person name="Song J."/>
            <person name="Takazaki Y."/>
            <person name="Terasawa K."/>
            <person name="Tsugane M."/>
            <person name="Tsuji K."/>
            <person name="Ueda S."/>
            <person name="Waki K."/>
            <person name="Yamagata H."/>
            <person name="Yamamoto M."/>
            <person name="Yamamoto S."/>
            <person name="Yamane H."/>
            <person name="Yoshiki S."/>
            <person name="Yoshihara R."/>
            <person name="Yukawa K."/>
            <person name="Zhong H."/>
            <person name="Yano M."/>
            <person name="Yuan Q."/>
            <person name="Ouyang S."/>
            <person name="Liu J."/>
            <person name="Jones K.M."/>
            <person name="Gansberger K."/>
            <person name="Moffat K."/>
            <person name="Hill J."/>
            <person name="Bera J."/>
            <person name="Fadrosh D."/>
            <person name="Jin S."/>
            <person name="Johri S."/>
            <person name="Kim M."/>
            <person name="Overton L."/>
            <person name="Reardon M."/>
            <person name="Tsitrin T."/>
            <person name="Vuong H."/>
            <person name="Weaver B."/>
            <person name="Ciecko A."/>
            <person name="Tallon L."/>
            <person name="Jackson J."/>
            <person name="Pai G."/>
            <person name="Aken S.V."/>
            <person name="Utterback T."/>
            <person name="Reidmuller S."/>
            <person name="Feldblyum T."/>
            <person name="Hsiao J."/>
            <person name="Zismann V."/>
            <person name="Iobst S."/>
            <person name="de Vazeille A.R."/>
            <person name="Buell C.R."/>
            <person name="Ying K."/>
            <person name="Li Y."/>
            <person name="Lu T."/>
            <person name="Huang Y."/>
            <person name="Zhao Q."/>
            <person name="Feng Q."/>
            <person name="Zhang L."/>
            <person name="Zhu J."/>
            <person name="Weng Q."/>
            <person name="Mu J."/>
            <person name="Lu Y."/>
            <person name="Fan D."/>
            <person name="Liu Y."/>
            <person name="Guan J."/>
            <person name="Zhang Y."/>
            <person name="Yu S."/>
            <person name="Liu X."/>
            <person name="Zhang Y."/>
            <person name="Hong G."/>
            <person name="Han B."/>
            <person name="Choisne N."/>
            <person name="Demange N."/>
            <person name="Orjeda G."/>
            <person name="Samain S."/>
            <person name="Cattolico L."/>
            <person name="Pelletier E."/>
            <person name="Couloux A."/>
            <person name="Segurens B."/>
            <person name="Wincker P."/>
            <person name="D'Hont A."/>
            <person name="Scarpelli C."/>
            <person name="Weissenbach J."/>
            <person name="Salanoubat M."/>
            <person name="Quetier F."/>
            <person name="Yu Y."/>
            <person name="Kim H.R."/>
            <person name="Rambo T."/>
            <person name="Currie J."/>
            <person name="Collura K."/>
            <person name="Luo M."/>
            <person name="Yang T."/>
            <person name="Ammiraju J.S.S."/>
            <person name="Engler F."/>
            <person name="Soderlund C."/>
            <person name="Wing R.A."/>
            <person name="Palmer L.E."/>
            <person name="de la Bastide M."/>
            <person name="Spiegel L."/>
            <person name="Nascimento L."/>
            <person name="Zutavern T."/>
            <person name="O'Shaughnessy A."/>
            <person name="Dike S."/>
            <person name="Dedhia N."/>
            <person name="Preston R."/>
            <person name="Balija V."/>
            <person name="McCombie W.R."/>
            <person name="Chow T."/>
            <person name="Chen H."/>
            <person name="Chung M."/>
            <person name="Chen C."/>
            <person name="Shaw J."/>
            <person name="Wu H."/>
            <person name="Hsiao K."/>
            <person name="Chao Y."/>
            <person name="Chu M."/>
            <person name="Cheng C."/>
            <person name="Hour A."/>
            <person name="Lee P."/>
            <person name="Lin S."/>
            <person name="Lin Y."/>
            <person name="Liou J."/>
            <person name="Liu S."/>
            <person name="Hsing Y."/>
            <person name="Raghuvanshi S."/>
            <person name="Mohanty A."/>
            <person name="Bharti A.K."/>
            <person name="Gaur A."/>
            <person name="Gupta V."/>
            <person name="Kumar D."/>
            <person name="Ravi V."/>
            <person name="Vij S."/>
            <person name="Kapur A."/>
            <person name="Khurana P."/>
            <person name="Khurana P."/>
            <person name="Khurana J.P."/>
            <person name="Tyagi A.K."/>
            <person name="Gaikwad K."/>
            <person name="Singh A."/>
            <person name="Dalal V."/>
            <person name="Srivastava S."/>
            <person name="Dixit A."/>
            <person name="Pal A.K."/>
            <person name="Ghazi I.A."/>
            <person name="Yadav M."/>
            <person name="Pandit A."/>
            <person name="Bhargava A."/>
            <person name="Sureshbabu K."/>
            <person name="Batra K."/>
            <person name="Sharma T.R."/>
            <person name="Mohapatra T."/>
            <person name="Singh N.K."/>
            <person name="Messing J."/>
            <person name="Nelson A.B."/>
            <person name="Fuks G."/>
            <person name="Kavchok S."/>
            <person name="Keizer G."/>
            <person name="Linton E."/>
            <person name="Llaca V."/>
            <person name="Song R."/>
            <person name="Tanyolac B."/>
            <person name="Young S."/>
            <person name="Ho-Il K."/>
            <person name="Hahn J.H."/>
            <person name="Sangsakoo G."/>
            <person name="Vanavichit A."/>
            <person name="de Mattos Luiz.A.T."/>
            <person name="Zimmer P.D."/>
            <person name="Malone G."/>
            <person name="Dellagostin O."/>
            <person name="de Oliveira A.C."/>
            <person name="Bevan M."/>
            <person name="Bancroft I."/>
            <person name="Minx P."/>
            <person name="Cordum H."/>
            <person name="Wilson R."/>
            <person name="Cheng Z."/>
            <person name="Jin W."/>
            <person name="Jiang J."/>
            <person name="Leong S.A."/>
            <person name="Iwama H."/>
            <person name="Gojobori T."/>
            <person name="Itoh T."/>
            <person name="Niimura Y."/>
            <person name="Fujii Y."/>
            <person name="Habara T."/>
            <person name="Sakai H."/>
            <person name="Sato Y."/>
            <person name="Wilson G."/>
            <person name="Kumar K."/>
            <person name="McCouch S."/>
            <person name="Juretic N."/>
            <person name="Hoen D."/>
            <person name="Wright S."/>
            <person name="Bruskiewich R."/>
            <person name="Bureau T."/>
            <person name="Miyao A."/>
            <person name="Hirochika H."/>
            <person name="Nishikawa T."/>
            <person name="Kadowaki K."/>
            <person name="Sugiura M."/>
            <person name="Burr B."/>
            <person name="Sasaki T."/>
        </authorList>
    </citation>
    <scope>NUCLEOTIDE SEQUENCE [LARGE SCALE GENOMIC DNA]</scope>
    <source>
        <strain evidence="2">cv. Nipponbare</strain>
    </source>
</reference>
<sequence>MHKPCTKNSLRIRGKQNYCSSAAKLGSAGFCNNLAGTLSFNRALRVAFLLKIRIMLPAKREAYIAALKLRVVAPSLTIANCNLFSFSRRESSIFFLQYLCQAACMKQAAQVLQCCE</sequence>
<accession>A0A0P0WXF4</accession>
<dbReference type="InParanoid" id="A0A0P0WXF4"/>
<dbReference type="Proteomes" id="UP000059680">
    <property type="component" value="Chromosome 6"/>
</dbReference>
<reference evidence="1 2" key="3">
    <citation type="journal article" date="2013" name="Rice">
        <title>Improvement of the Oryza sativa Nipponbare reference genome using next generation sequence and optical map data.</title>
        <authorList>
            <person name="Kawahara Y."/>
            <person name="de la Bastide M."/>
            <person name="Hamilton J.P."/>
            <person name="Kanamori H."/>
            <person name="McCombie W.R."/>
            <person name="Ouyang S."/>
            <person name="Schwartz D.C."/>
            <person name="Tanaka T."/>
            <person name="Wu J."/>
            <person name="Zhou S."/>
            <person name="Childs K.L."/>
            <person name="Davidson R.M."/>
            <person name="Lin H."/>
            <person name="Quesada-Ocampo L."/>
            <person name="Vaillancourt B."/>
            <person name="Sakai H."/>
            <person name="Lee S.S."/>
            <person name="Kim J."/>
            <person name="Numa H."/>
            <person name="Itoh T."/>
            <person name="Buell C.R."/>
            <person name="Matsumoto T."/>
        </authorList>
    </citation>
    <scope>NUCLEOTIDE SEQUENCE [LARGE SCALE GENOMIC DNA]</scope>
    <source>
        <strain evidence="2">cv. Nipponbare</strain>
    </source>
</reference>
<protein>
    <submittedName>
        <fullName evidence="1">Os06g0527201 protein</fullName>
    </submittedName>
</protein>